<evidence type="ECO:0000256" key="15">
    <source>
        <dbReference type="ARBA" id="ARBA00023172"/>
    </source>
</evidence>
<evidence type="ECO:0000256" key="13">
    <source>
        <dbReference type="ARBA" id="ARBA00022895"/>
    </source>
</evidence>
<dbReference type="PANTHER" id="PTHR45916">
    <property type="entry name" value="STRUCTURAL MAINTENANCE OF CHROMOSOMES PROTEIN 5"/>
    <property type="match status" value="1"/>
</dbReference>
<dbReference type="GO" id="GO:0005524">
    <property type="term" value="F:ATP binding"/>
    <property type="evidence" value="ECO:0007669"/>
    <property type="project" value="UniProtKB-KW"/>
</dbReference>
<dbReference type="GO" id="GO:0051301">
    <property type="term" value="P:cell division"/>
    <property type="evidence" value="ECO:0007669"/>
    <property type="project" value="UniProtKB-KW"/>
</dbReference>
<sequence>MATPGSKTPTLASKRALPADPPSGVLSKRKNSGPLQSRLPSSGPFVEGSIVRIAMENFLTYDICEVSPGPHLNMIIGANGTGKSSIVCAICLGLAGKPAFMGRADKVGFFVKRGCSKGKVEIELFRTSGNLLITREIDVAKNQSFWFINNKSTTQKVVEEQVAALNIQVGNLCQFLPQDKVGEFAKLSKIELLEATEKSIGPPEMHRYHCELKNFREKEKQLETSCKEKTEYLEKMVQRNERYKQDVERFYERKRHLDLIEMLEAKRPWVEYENVRQEYEEVKLARDRVKDEVKKLKEGQIPITLRIKEIERQRCDLEAQIKEKATDIKETSQRCKQKQDIIERKDKHIEELQQALTVKQNEEQDRQKRISNTRKMIEDLQNELRTTENCETLQPQIDGITNDLRRVQDEKALCEGEIIDKRRERETLEKEKKSVGEHIVRFDNLMNQKEDKLRQRYRDTYEAVLWLRSNRDRFKKRVCEPIMLMINMKDNKNAKYIENHISSNDLRAFVFENQEDMEIFLREVRDNKKLRVNTVIAPKISYADRPPSRSLSELKQYGFFSYLRELFDAPEPVMSYLCFQYHIHEVPVGTEKTRERIEWVIQETQLKQVYTADEKYVVKTSVYSNKVISSNTSLKVAQFLTVTVDLEQRRQLEEQLKEINRKLEAVDSGLLALRDTNRHLERIDNELRQKKKDLLERKTKKRQLEQKISSKLGSLKLMEQDTCNLEEEERKANTKIKEINVQKAKLVTELTSLVKICTSLHIQKVDLILQNTTVISEKNKLESDYVAASSRLRLTEQHFIELDDNRQRLLQKCKELMKRARQVCNLSAQQTVPQEYQTAFQDLPNTLDEIDALLTEERSRASCFTGLNPTVVQEYTKREEEIVQLTEELKGKKVELDQYRENISQVKERWLNPLKELVEKINEKFSNFFSSMQCAGEVDLHTENEEDYDKYGIRIRVKFRSSTQLHELTPHHQSGGERSVSTMLYLMALQELNRCPFRVVDEINQGMDPINERRVFEMVVNTACKENTSQYFFITPKLLQNLPYSEKMTVLFIYNGPHMLESNRWHLKAFQRRRRRITFTQPAQ</sequence>
<dbReference type="GO" id="GO:0030915">
    <property type="term" value="C:Smc5-Smc6 complex"/>
    <property type="evidence" value="ECO:0007669"/>
    <property type="project" value="UniProtKB-ARBA"/>
</dbReference>
<evidence type="ECO:0000256" key="2">
    <source>
        <dbReference type="ARBA" id="ARBA00004574"/>
    </source>
</evidence>
<reference evidence="26" key="2">
    <citation type="submission" date="2025-04" db="UniProtKB">
        <authorList>
            <consortium name="RefSeq"/>
        </authorList>
    </citation>
    <scope>IDENTIFICATION</scope>
</reference>
<comment type="subcellular location">
    <subcellularLocation>
        <location evidence="2">Chromosome</location>
        <location evidence="2">Telomere</location>
    </subcellularLocation>
    <subcellularLocation>
        <location evidence="1">Nucleus</location>
        <location evidence="1">PML body</location>
    </subcellularLocation>
</comment>
<keyword evidence="17" id="KW-0539">Nucleus</keyword>
<feature type="coiled-coil region" evidence="20">
    <location>
        <begin position="875"/>
        <end position="909"/>
    </location>
</feature>
<dbReference type="GO" id="GO:0000724">
    <property type="term" value="P:double-strand break repair via homologous recombination"/>
    <property type="evidence" value="ECO:0007669"/>
    <property type="project" value="TreeGrafter"/>
</dbReference>
<keyword evidence="25" id="KW-1185">Reference proteome</keyword>
<dbReference type="Proteomes" id="UP000694906">
    <property type="component" value="Unplaced"/>
</dbReference>
<evidence type="ECO:0000256" key="20">
    <source>
        <dbReference type="SAM" id="Coils"/>
    </source>
</evidence>
<feature type="domain" description="Rad50/SbcC-type AAA" evidence="22">
    <location>
        <begin position="52"/>
        <end position="244"/>
    </location>
</feature>
<evidence type="ECO:0000256" key="17">
    <source>
        <dbReference type="ARBA" id="ARBA00023242"/>
    </source>
</evidence>
<evidence type="ECO:0000256" key="18">
    <source>
        <dbReference type="ARBA" id="ARBA00023306"/>
    </source>
</evidence>
<proteinExistence type="inferred from homology"/>
<protein>
    <recommendedName>
        <fullName evidence="4">Structural maintenance of chromosomes protein 5</fullName>
    </recommendedName>
</protein>
<evidence type="ECO:0000256" key="3">
    <source>
        <dbReference type="ARBA" id="ARBA00010171"/>
    </source>
</evidence>
<dbReference type="GeneID" id="101715146"/>
<evidence type="ECO:0000256" key="16">
    <source>
        <dbReference type="ARBA" id="ARBA00023204"/>
    </source>
</evidence>
<evidence type="ECO:0000256" key="10">
    <source>
        <dbReference type="ARBA" id="ARBA00022776"/>
    </source>
</evidence>
<evidence type="ECO:0000313" key="26">
    <source>
        <dbReference type="RefSeq" id="XP_021108380.1"/>
    </source>
</evidence>
<evidence type="ECO:0000256" key="5">
    <source>
        <dbReference type="ARBA" id="ARBA00022454"/>
    </source>
</evidence>
<dbReference type="OMA" id="RFWTSQP"/>
<evidence type="ECO:0000256" key="6">
    <source>
        <dbReference type="ARBA" id="ARBA00022553"/>
    </source>
</evidence>
<keyword evidence="13" id="KW-0779">Telomere</keyword>
<keyword evidence="18" id="KW-0131">Cell cycle</keyword>
<feature type="coiled-coil region" evidence="20">
    <location>
        <begin position="233"/>
        <end position="299"/>
    </location>
</feature>
<feature type="coiled-coil region" evidence="20">
    <location>
        <begin position="642"/>
        <end position="745"/>
    </location>
</feature>
<dbReference type="CTD" id="23137"/>
<evidence type="ECO:0000259" key="22">
    <source>
        <dbReference type="Pfam" id="PF13476"/>
    </source>
</evidence>
<dbReference type="GO" id="GO:0016605">
    <property type="term" value="C:PML body"/>
    <property type="evidence" value="ECO:0007669"/>
    <property type="project" value="UniProtKB-SubCell"/>
</dbReference>
<dbReference type="SUPFAM" id="SSF52540">
    <property type="entry name" value="P-loop containing nucleoside triphosphate hydrolases"/>
    <property type="match status" value="2"/>
</dbReference>
<evidence type="ECO:0000256" key="7">
    <source>
        <dbReference type="ARBA" id="ARBA00022618"/>
    </source>
</evidence>
<dbReference type="FunFam" id="3.40.50.300:FF:000793">
    <property type="entry name" value="Structural maintenance of chromosomes protein 5"/>
    <property type="match status" value="1"/>
</dbReference>
<keyword evidence="11" id="KW-0067">ATP-binding</keyword>
<dbReference type="GO" id="GO:0016887">
    <property type="term" value="F:ATP hydrolysis activity"/>
    <property type="evidence" value="ECO:0007669"/>
    <property type="project" value="InterPro"/>
</dbReference>
<comment type="subunit">
    <text evidence="19">Forms a heterodimer with SMC6. Component of the SMC5-SMC6 complex which consists at least of SMC5, SMC6, NSMCE2, NSMCE1, NSMCE4A or EID3 and NSMCE3. Interacts with NSMCE2. Interacts with SLF2; this interaction induces an association of the SLF1-SLF2 complex with the SMC5-SMC6 complex. Interacts with RAD18; this interaction is increased in a SLF1 or SLF2-dependent manner.</text>
</comment>
<dbReference type="InParanoid" id="G5AVH2"/>
<dbReference type="GO" id="GO:0051276">
    <property type="term" value="P:chromosome organization"/>
    <property type="evidence" value="ECO:0007669"/>
    <property type="project" value="UniProtKB-ARBA"/>
</dbReference>
<dbReference type="GeneTree" id="ENSGT00550000074816"/>
<dbReference type="Proteomes" id="UP000006813">
    <property type="component" value="Unassembled WGS sequence"/>
</dbReference>
<comment type="similarity">
    <text evidence="3">Belongs to the SMC family. SMC5 subfamily.</text>
</comment>
<keyword evidence="16" id="KW-0234">DNA repair</keyword>
<evidence type="ECO:0000313" key="23">
    <source>
        <dbReference type="EMBL" id="EHB01033.1"/>
    </source>
</evidence>
<evidence type="ECO:0000256" key="1">
    <source>
        <dbReference type="ARBA" id="ARBA00004322"/>
    </source>
</evidence>
<feature type="region of interest" description="Disordered" evidence="21">
    <location>
        <begin position="1"/>
        <end position="41"/>
    </location>
</feature>
<accession>G5AVH2</accession>
<dbReference type="Pfam" id="PF13476">
    <property type="entry name" value="AAA_23"/>
    <property type="match status" value="1"/>
</dbReference>
<dbReference type="EMBL" id="JH167154">
    <property type="protein sequence ID" value="EHB01033.1"/>
    <property type="molecule type" value="Genomic_DNA"/>
</dbReference>
<evidence type="ECO:0000256" key="8">
    <source>
        <dbReference type="ARBA" id="ARBA00022741"/>
    </source>
</evidence>
<dbReference type="Bgee" id="ENSHGLG00000016184">
    <property type="expression patterns" value="Expressed in testis and 10 other cell types or tissues"/>
</dbReference>
<evidence type="ECO:0000256" key="9">
    <source>
        <dbReference type="ARBA" id="ARBA00022763"/>
    </source>
</evidence>
<dbReference type="FunFam" id="3.40.50.300:FF:001434">
    <property type="entry name" value="Structural maintenance of chromosomes protein 5"/>
    <property type="match status" value="1"/>
</dbReference>
<evidence type="ECO:0000313" key="24">
    <source>
        <dbReference type="Proteomes" id="UP000006813"/>
    </source>
</evidence>
<evidence type="ECO:0000256" key="14">
    <source>
        <dbReference type="ARBA" id="ARBA00023054"/>
    </source>
</evidence>
<keyword evidence="8" id="KW-0547">Nucleotide-binding</keyword>
<organism evidence="23 24">
    <name type="scientific">Heterocephalus glaber</name>
    <name type="common">Naked mole rat</name>
    <dbReference type="NCBI Taxonomy" id="10181"/>
    <lineage>
        <taxon>Eukaryota</taxon>
        <taxon>Metazoa</taxon>
        <taxon>Chordata</taxon>
        <taxon>Craniata</taxon>
        <taxon>Vertebrata</taxon>
        <taxon>Euteleostomi</taxon>
        <taxon>Mammalia</taxon>
        <taxon>Eutheria</taxon>
        <taxon>Euarchontoglires</taxon>
        <taxon>Glires</taxon>
        <taxon>Rodentia</taxon>
        <taxon>Hystricomorpha</taxon>
        <taxon>Bathyergidae</taxon>
        <taxon>Heterocephalus</taxon>
    </lineage>
</organism>
<gene>
    <name evidence="26" type="primary">Smc5</name>
    <name evidence="23" type="ORF">GW7_17404</name>
</gene>
<keyword evidence="15" id="KW-0233">DNA recombination</keyword>
<dbReference type="InterPro" id="IPR027417">
    <property type="entry name" value="P-loop_NTPase"/>
</dbReference>
<dbReference type="AlphaFoldDB" id="G5AVH2"/>
<evidence type="ECO:0000256" key="12">
    <source>
        <dbReference type="ARBA" id="ARBA00022843"/>
    </source>
</evidence>
<dbReference type="Gene3D" id="3.40.50.300">
    <property type="entry name" value="P-loop containing nucleotide triphosphate hydrolases"/>
    <property type="match status" value="2"/>
</dbReference>
<evidence type="ECO:0000256" key="21">
    <source>
        <dbReference type="SAM" id="MobiDB-lite"/>
    </source>
</evidence>
<evidence type="ECO:0000256" key="4">
    <source>
        <dbReference type="ARBA" id="ARBA00018687"/>
    </source>
</evidence>
<dbReference type="eggNOG" id="KOG0979">
    <property type="taxonomic scope" value="Eukaryota"/>
</dbReference>
<evidence type="ECO:0000256" key="19">
    <source>
        <dbReference type="ARBA" id="ARBA00063114"/>
    </source>
</evidence>
<reference evidence="23 24" key="1">
    <citation type="journal article" date="2011" name="Nature">
        <title>Genome sequencing reveals insights into physiology and longevity of the naked mole rat.</title>
        <authorList>
            <person name="Kim E.B."/>
            <person name="Fang X."/>
            <person name="Fushan A.A."/>
            <person name="Huang Z."/>
            <person name="Lobanov A.V."/>
            <person name="Han L."/>
            <person name="Marino S.M."/>
            <person name="Sun X."/>
            <person name="Turanov A.A."/>
            <person name="Yang P."/>
            <person name="Yim S.H."/>
            <person name="Zhao X."/>
            <person name="Kasaikina M.V."/>
            <person name="Stoletzki N."/>
            <person name="Peng C."/>
            <person name="Polak P."/>
            <person name="Xiong Z."/>
            <person name="Kiezun A."/>
            <person name="Zhu Y."/>
            <person name="Chen Y."/>
            <person name="Kryukov G.V."/>
            <person name="Zhang Q."/>
            <person name="Peshkin L."/>
            <person name="Yang L."/>
            <person name="Bronson R.T."/>
            <person name="Buffenstein R."/>
            <person name="Wang B."/>
            <person name="Han C."/>
            <person name="Li Q."/>
            <person name="Chen L."/>
            <person name="Zhao W."/>
            <person name="Sunyaev S.R."/>
            <person name="Park T.J."/>
            <person name="Zhang G."/>
            <person name="Wang J."/>
            <person name="Gladyshev V.N."/>
        </authorList>
    </citation>
    <scope>NUCLEOTIDE SEQUENCE [LARGE SCALE GENOMIC DNA]</scope>
</reference>
<feature type="compositionally biased region" description="Polar residues" evidence="21">
    <location>
        <begin position="1"/>
        <end position="11"/>
    </location>
</feature>
<keyword evidence="10" id="KW-0498">Mitosis</keyword>
<evidence type="ECO:0000313" key="25">
    <source>
        <dbReference type="Proteomes" id="UP000694906"/>
    </source>
</evidence>
<dbReference type="InterPro" id="IPR038729">
    <property type="entry name" value="Rad50/SbcC_AAA"/>
</dbReference>
<keyword evidence="7" id="KW-0132">Cell division</keyword>
<name>G5AVH2_HETGA</name>
<keyword evidence="6" id="KW-0597">Phosphoprotein</keyword>
<dbReference type="GO" id="GO:0000781">
    <property type="term" value="C:chromosome, telomeric region"/>
    <property type="evidence" value="ECO:0007669"/>
    <property type="project" value="UniProtKB-SubCell"/>
</dbReference>
<evidence type="ECO:0000256" key="11">
    <source>
        <dbReference type="ARBA" id="ARBA00022840"/>
    </source>
</evidence>
<dbReference type="STRING" id="10181.G5AVH2"/>
<feature type="coiled-coil region" evidence="20">
    <location>
        <begin position="335"/>
        <end position="431"/>
    </location>
</feature>
<keyword evidence="12" id="KW-0832">Ubl conjugation</keyword>
<keyword evidence="9" id="KW-0227">DNA damage</keyword>
<dbReference type="RefSeq" id="XP_021108380.1">
    <property type="nucleotide sequence ID" value="XM_021252721.1"/>
</dbReference>
<keyword evidence="5" id="KW-0158">Chromosome</keyword>
<dbReference type="GO" id="GO:0003697">
    <property type="term" value="F:single-stranded DNA binding"/>
    <property type="evidence" value="ECO:0007669"/>
    <property type="project" value="TreeGrafter"/>
</dbReference>
<dbReference type="PANTHER" id="PTHR45916:SF1">
    <property type="entry name" value="STRUCTURAL MAINTENANCE OF CHROMOSOMES PROTEIN 5"/>
    <property type="match status" value="1"/>
</dbReference>
<keyword evidence="14 20" id="KW-0175">Coiled coil</keyword>